<reference evidence="2" key="1">
    <citation type="submission" date="2017-08" db="EMBL/GenBank/DDBJ databases">
        <authorList>
            <person name="Polle J.E."/>
            <person name="Barry K."/>
            <person name="Cushman J."/>
            <person name="Schmutz J."/>
            <person name="Tran D."/>
            <person name="Hathwaick L.T."/>
            <person name="Yim W.C."/>
            <person name="Jenkins J."/>
            <person name="Mckie-Krisberg Z.M."/>
            <person name="Prochnik S."/>
            <person name="Lindquist E."/>
            <person name="Dockter R.B."/>
            <person name="Adam C."/>
            <person name="Molina H."/>
            <person name="Bunkerborg J."/>
            <person name="Jin E."/>
            <person name="Buchheim M."/>
            <person name="Magnuson J."/>
        </authorList>
    </citation>
    <scope>NUCLEOTIDE SEQUENCE</scope>
    <source>
        <strain evidence="2">CCAP 19/18</strain>
    </source>
</reference>
<organism evidence="2 3">
    <name type="scientific">Dunaliella salina</name>
    <name type="common">Green alga</name>
    <name type="synonym">Protococcus salinus</name>
    <dbReference type="NCBI Taxonomy" id="3046"/>
    <lineage>
        <taxon>Eukaryota</taxon>
        <taxon>Viridiplantae</taxon>
        <taxon>Chlorophyta</taxon>
        <taxon>core chlorophytes</taxon>
        <taxon>Chlorophyceae</taxon>
        <taxon>CS clade</taxon>
        <taxon>Chlamydomonadales</taxon>
        <taxon>Dunaliellaceae</taxon>
        <taxon>Dunaliella</taxon>
    </lineage>
</organism>
<evidence type="ECO:0008006" key="4">
    <source>
        <dbReference type="Google" id="ProtNLM"/>
    </source>
</evidence>
<dbReference type="EMBL" id="MU069543">
    <property type="protein sequence ID" value="KAF5839461.1"/>
    <property type="molecule type" value="Genomic_DNA"/>
</dbReference>
<gene>
    <name evidence="2" type="ORF">DUNSADRAFT_747</name>
</gene>
<feature type="compositionally biased region" description="Basic and acidic residues" evidence="1">
    <location>
        <begin position="202"/>
        <end position="211"/>
    </location>
</feature>
<evidence type="ECO:0000313" key="2">
    <source>
        <dbReference type="EMBL" id="KAF5839461.1"/>
    </source>
</evidence>
<feature type="compositionally biased region" description="Polar residues" evidence="1">
    <location>
        <begin position="64"/>
        <end position="73"/>
    </location>
</feature>
<accession>A0ABQ7GXY4</accession>
<feature type="compositionally biased region" description="Low complexity" evidence="1">
    <location>
        <begin position="161"/>
        <end position="177"/>
    </location>
</feature>
<evidence type="ECO:0000256" key="1">
    <source>
        <dbReference type="SAM" id="MobiDB-lite"/>
    </source>
</evidence>
<feature type="region of interest" description="Disordered" evidence="1">
    <location>
        <begin position="1"/>
        <end position="211"/>
    </location>
</feature>
<feature type="compositionally biased region" description="Polar residues" evidence="1">
    <location>
        <begin position="178"/>
        <end position="187"/>
    </location>
</feature>
<evidence type="ECO:0000313" key="3">
    <source>
        <dbReference type="Proteomes" id="UP000815325"/>
    </source>
</evidence>
<comment type="caution">
    <text evidence="2">The sequence shown here is derived from an EMBL/GenBank/DDBJ whole genome shotgun (WGS) entry which is preliminary data.</text>
</comment>
<sequence>MSKAHGSPGMQTPRRLVGPERASIRMLNGSSGQGDHSSAEACETGGPSCSGAAAGGQKFGLLASVSQRLNEMSPSRPRPPTPIGSNEEAGAVMAHLAPMRRSHSRFASPSKADSLANRMTSKSSSFALPSYTSQNHKAGSPHATAPHEQPFSDAPEDLDAPGPSLGPLGSPRPVSGSESPEQATHCVSFSDYPHGNAAPKQGSEKHTSSHP</sequence>
<protein>
    <recommendedName>
        <fullName evidence="4">Encoded protein</fullName>
    </recommendedName>
</protein>
<keyword evidence="3" id="KW-1185">Reference proteome</keyword>
<feature type="compositionally biased region" description="Polar residues" evidence="1">
    <location>
        <begin position="117"/>
        <end position="137"/>
    </location>
</feature>
<proteinExistence type="predicted"/>
<name>A0ABQ7GXY4_DUNSA</name>
<dbReference type="Proteomes" id="UP000815325">
    <property type="component" value="Unassembled WGS sequence"/>
</dbReference>